<feature type="domain" description="Integrase catalytic" evidence="11">
    <location>
        <begin position="127"/>
        <end position="245"/>
    </location>
</feature>
<keyword evidence="13" id="KW-1185">Reference proteome</keyword>
<evidence type="ECO:0000256" key="7">
    <source>
        <dbReference type="ARBA" id="ARBA00022801"/>
    </source>
</evidence>
<dbReference type="Pfam" id="PF02022">
    <property type="entry name" value="Integrase_Zn"/>
    <property type="match status" value="1"/>
</dbReference>
<feature type="non-terminal residue" evidence="12">
    <location>
        <position position="1"/>
    </location>
</feature>
<dbReference type="GO" id="GO:0035613">
    <property type="term" value="F:RNA stem-loop binding"/>
    <property type="evidence" value="ECO:0007669"/>
    <property type="project" value="TreeGrafter"/>
</dbReference>
<dbReference type="InterPro" id="IPR036397">
    <property type="entry name" value="RNaseH_sf"/>
</dbReference>
<evidence type="ECO:0000256" key="3">
    <source>
        <dbReference type="ARBA" id="ARBA00022695"/>
    </source>
</evidence>
<protein>
    <recommendedName>
        <fullName evidence="1">RNA-directed DNA polymerase</fullName>
        <ecNumber evidence="1">2.7.7.49</ecNumber>
    </recommendedName>
</protein>
<organism evidence="12 13">
    <name type="scientific">Chaetura pelagica</name>
    <name type="common">Chimney swift</name>
    <name type="synonym">Hirundo pelagica</name>
    <dbReference type="NCBI Taxonomy" id="8897"/>
    <lineage>
        <taxon>Eukaryota</taxon>
        <taxon>Metazoa</taxon>
        <taxon>Chordata</taxon>
        <taxon>Craniata</taxon>
        <taxon>Vertebrata</taxon>
        <taxon>Euteleostomi</taxon>
        <taxon>Archelosauria</taxon>
        <taxon>Archosauria</taxon>
        <taxon>Dinosauria</taxon>
        <taxon>Saurischia</taxon>
        <taxon>Theropoda</taxon>
        <taxon>Coelurosauria</taxon>
        <taxon>Aves</taxon>
        <taxon>Neognathae</taxon>
        <taxon>Neoaves</taxon>
        <taxon>Strisores</taxon>
        <taxon>Apodiformes</taxon>
        <taxon>Apodidae</taxon>
        <taxon>Apodinae</taxon>
        <taxon>Chaetura</taxon>
    </lineage>
</organism>
<evidence type="ECO:0000256" key="8">
    <source>
        <dbReference type="ARBA" id="ARBA00022918"/>
    </source>
</evidence>
<keyword evidence="4" id="KW-0540">Nuclease</keyword>
<dbReference type="Gene3D" id="3.30.420.10">
    <property type="entry name" value="Ribonuclease H-like superfamily/Ribonuclease H"/>
    <property type="match status" value="1"/>
</dbReference>
<dbReference type="PROSITE" id="PS50876">
    <property type="entry name" value="ZF_INTEGRASE"/>
    <property type="match status" value="1"/>
</dbReference>
<dbReference type="GO" id="GO:0003964">
    <property type="term" value="F:RNA-directed DNA polymerase activity"/>
    <property type="evidence" value="ECO:0007669"/>
    <property type="project" value="UniProtKB-KW"/>
</dbReference>
<dbReference type="PROSITE" id="PS50994">
    <property type="entry name" value="INTEGRASE"/>
    <property type="match status" value="1"/>
</dbReference>
<keyword evidence="9" id="KW-0863">Zinc-finger</keyword>
<dbReference type="InterPro" id="IPR012337">
    <property type="entry name" value="RNaseH-like_sf"/>
</dbReference>
<accession>A0A093BH30</accession>
<feature type="non-terminal residue" evidence="12">
    <location>
        <position position="245"/>
    </location>
</feature>
<dbReference type="Gene3D" id="1.10.10.200">
    <property type="match status" value="1"/>
</dbReference>
<evidence type="ECO:0000256" key="6">
    <source>
        <dbReference type="ARBA" id="ARBA00022759"/>
    </source>
</evidence>
<evidence type="ECO:0000313" key="12">
    <source>
        <dbReference type="EMBL" id="KFU94700.1"/>
    </source>
</evidence>
<dbReference type="AlphaFoldDB" id="A0A093BH30"/>
<dbReference type="Pfam" id="PF00665">
    <property type="entry name" value="rve"/>
    <property type="match status" value="1"/>
</dbReference>
<feature type="domain" description="Integrase-type" evidence="10">
    <location>
        <begin position="73"/>
        <end position="114"/>
    </location>
</feature>
<gene>
    <name evidence="12" type="ORF">M959_04805</name>
</gene>
<keyword evidence="6" id="KW-0255">Endonuclease</keyword>
<dbReference type="GO" id="GO:0008270">
    <property type="term" value="F:zinc ion binding"/>
    <property type="evidence" value="ECO:0007669"/>
    <property type="project" value="UniProtKB-KW"/>
</dbReference>
<evidence type="ECO:0000259" key="11">
    <source>
        <dbReference type="PROSITE" id="PS50994"/>
    </source>
</evidence>
<evidence type="ECO:0000256" key="4">
    <source>
        <dbReference type="ARBA" id="ARBA00022722"/>
    </source>
</evidence>
<dbReference type="InterPro" id="IPR001584">
    <property type="entry name" value="Integrase_cat-core"/>
</dbReference>
<dbReference type="PANTHER" id="PTHR41694:SF3">
    <property type="entry name" value="RNA-DIRECTED DNA POLYMERASE-RELATED"/>
    <property type="match status" value="1"/>
</dbReference>
<keyword evidence="5" id="KW-0479">Metal-binding</keyword>
<name>A0A093BH30_CHAPE</name>
<dbReference type="Proteomes" id="UP000031515">
    <property type="component" value="Unassembled WGS sequence"/>
</dbReference>
<keyword evidence="8" id="KW-0695">RNA-directed DNA polymerase</keyword>
<dbReference type="EMBL" id="KN127044">
    <property type="protein sequence ID" value="KFU94700.1"/>
    <property type="molecule type" value="Genomic_DNA"/>
</dbReference>
<dbReference type="EC" id="2.7.7.49" evidence="1"/>
<evidence type="ECO:0000256" key="5">
    <source>
        <dbReference type="ARBA" id="ARBA00022723"/>
    </source>
</evidence>
<reference evidence="12 13" key="1">
    <citation type="submission" date="2013-08" db="EMBL/GenBank/DDBJ databases">
        <title>Genome evolution of avian class.</title>
        <authorList>
            <person name="Zhang G."/>
            <person name="Li C."/>
        </authorList>
    </citation>
    <scope>NUCLEOTIDE SEQUENCE [LARGE SCALE GENOMIC DNA]</scope>
    <source>
        <strain evidence="12">M959</strain>
    </source>
</reference>
<dbReference type="InterPro" id="IPR003308">
    <property type="entry name" value="Integrase_Zn-bd_dom_N"/>
</dbReference>
<evidence type="ECO:0000256" key="2">
    <source>
        <dbReference type="ARBA" id="ARBA00022679"/>
    </source>
</evidence>
<dbReference type="InterPro" id="IPR017856">
    <property type="entry name" value="Integrase-like_N"/>
</dbReference>
<proteinExistence type="predicted"/>
<evidence type="ECO:0000313" key="13">
    <source>
        <dbReference type="Proteomes" id="UP000031515"/>
    </source>
</evidence>
<evidence type="ECO:0000256" key="1">
    <source>
        <dbReference type="ARBA" id="ARBA00012493"/>
    </source>
</evidence>
<keyword evidence="7" id="KW-0378">Hydrolase</keyword>
<evidence type="ECO:0000256" key="9">
    <source>
        <dbReference type="PROSITE-ProRule" id="PRU00450"/>
    </source>
</evidence>
<sequence>VVGVVSRIERVMLCEVSNKQLASLLQTLLTHNNRHQTYFITHIRSHLMDKGLAIGNNKADQLVAPAWTGPSANIFEQAKNSHAFFHQSTKMLVQQLHLSLTDAQGIVKSCPACQKIRFGIGIGVNPKGLRPLQIRQMDVTRISEFGRRLKYVHVVIDTFSMVVWATAQTGETGKHVEKHLYASFAALVVPITIKTDNGSAYVSCRFQQFCLTWGIWHVTGIPHSLTGQAMVERAQQTLKNLLIKQ</sequence>
<reference evidence="13" key="2">
    <citation type="journal article" date="2014" name="Science">
        <title>Comparative genomics reveals insights into avian genome evolution and adaptation.</title>
        <authorList>
            <consortium name="Avian Genome Consortium"/>
            <person name="Zhang G."/>
            <person name="Li C."/>
            <person name="Li Q."/>
            <person name="Li B."/>
            <person name="Larkin D.M."/>
            <person name="Lee C."/>
            <person name="Storz J.F."/>
            <person name="Antunes A."/>
            <person name="Greenwold M.J."/>
            <person name="Meredith R.W."/>
            <person name="Odeen A."/>
            <person name="Cui J."/>
            <person name="Zhou Q."/>
            <person name="Xu L."/>
            <person name="Pan H."/>
            <person name="Wang Z."/>
            <person name="Jin L."/>
            <person name="Zhang P."/>
            <person name="Hu H."/>
            <person name="Yang W."/>
            <person name="Hu J."/>
            <person name="Xiao J."/>
            <person name="Yang Z."/>
            <person name="Liu Y."/>
            <person name="Xie Q."/>
            <person name="Yu H."/>
            <person name="Lian J."/>
            <person name="Wen P."/>
            <person name="Zhang F."/>
            <person name="Li H."/>
            <person name="Zeng Y."/>
            <person name="Xiong Z."/>
            <person name="Liu S."/>
            <person name="Zhou L."/>
            <person name="Huang Z."/>
            <person name="An N."/>
            <person name="Wang J."/>
            <person name="Zheng Q."/>
            <person name="Xiong Y."/>
            <person name="Wang G."/>
            <person name="Wang B."/>
            <person name="Wang J."/>
            <person name="Fan Y."/>
            <person name="da Fonseca R.R."/>
            <person name="Alfaro-Nunez A."/>
            <person name="Schubert M."/>
            <person name="Orlando L."/>
            <person name="Mourier T."/>
            <person name="Howard J.T."/>
            <person name="Ganapathy G."/>
            <person name="Pfenning A."/>
            <person name="Whitney O."/>
            <person name="Rivas M.V."/>
            <person name="Hara E."/>
            <person name="Smith J."/>
            <person name="Farre M."/>
            <person name="Narayan J."/>
            <person name="Slavov G."/>
            <person name="Romanov M.N."/>
            <person name="Borges R."/>
            <person name="Machado J.P."/>
            <person name="Khan I."/>
            <person name="Springer M.S."/>
            <person name="Gatesy J."/>
            <person name="Hoffmann F.G."/>
            <person name="Opazo J.C."/>
            <person name="Hastad O."/>
            <person name="Sawyer R.H."/>
            <person name="Kim H."/>
            <person name="Kim K.W."/>
            <person name="Kim H.J."/>
            <person name="Cho S."/>
            <person name="Li N."/>
            <person name="Huang Y."/>
            <person name="Bruford M.W."/>
            <person name="Zhan X."/>
            <person name="Dixon A."/>
            <person name="Bertelsen M.F."/>
            <person name="Derryberry E."/>
            <person name="Warren W."/>
            <person name="Wilson R.K."/>
            <person name="Li S."/>
            <person name="Ray D.A."/>
            <person name="Green R.E."/>
            <person name="O'Brien S.J."/>
            <person name="Griffin D."/>
            <person name="Johnson W.E."/>
            <person name="Haussler D."/>
            <person name="Ryder O.A."/>
            <person name="Willerslev E."/>
            <person name="Graves G.R."/>
            <person name="Alstrom P."/>
            <person name="Fjeldsa J."/>
            <person name="Mindell D.P."/>
            <person name="Edwards S.V."/>
            <person name="Braun E.L."/>
            <person name="Rahbek C."/>
            <person name="Burt D.W."/>
            <person name="Houde P."/>
            <person name="Zhang Y."/>
            <person name="Yang H."/>
            <person name="Wang J."/>
            <person name="Jarvis E.D."/>
            <person name="Gilbert M.T."/>
            <person name="Wang J."/>
        </authorList>
    </citation>
    <scope>NUCLEOTIDE SEQUENCE [LARGE SCALE GENOMIC DNA]</scope>
</reference>
<dbReference type="GO" id="GO:0015074">
    <property type="term" value="P:DNA integration"/>
    <property type="evidence" value="ECO:0007669"/>
    <property type="project" value="InterPro"/>
</dbReference>
<keyword evidence="2" id="KW-0808">Transferase</keyword>
<dbReference type="SUPFAM" id="SSF53098">
    <property type="entry name" value="Ribonuclease H-like"/>
    <property type="match status" value="1"/>
</dbReference>
<keyword evidence="3" id="KW-0548">Nucleotidyltransferase</keyword>
<dbReference type="SUPFAM" id="SSF46919">
    <property type="entry name" value="N-terminal Zn binding domain of HIV integrase"/>
    <property type="match status" value="1"/>
</dbReference>
<evidence type="ECO:0000259" key="10">
    <source>
        <dbReference type="PROSITE" id="PS50876"/>
    </source>
</evidence>
<dbReference type="PANTHER" id="PTHR41694">
    <property type="entry name" value="ENDOGENOUS RETROVIRUS GROUP K MEMBER POL PROTEIN"/>
    <property type="match status" value="1"/>
</dbReference>
<dbReference type="GO" id="GO:0016787">
    <property type="term" value="F:hydrolase activity"/>
    <property type="evidence" value="ECO:0007669"/>
    <property type="project" value="UniProtKB-KW"/>
</dbReference>
<keyword evidence="9" id="KW-0862">Zinc</keyword>
<dbReference type="GO" id="GO:0004519">
    <property type="term" value="F:endonuclease activity"/>
    <property type="evidence" value="ECO:0007669"/>
    <property type="project" value="UniProtKB-KW"/>
</dbReference>